<protein>
    <submittedName>
        <fullName evidence="2">Glycosyl transferase</fullName>
    </submittedName>
</protein>
<dbReference type="AlphaFoldDB" id="A0A7I7RN81"/>
<dbReference type="GO" id="GO:0016758">
    <property type="term" value="F:hexosyltransferase activity"/>
    <property type="evidence" value="ECO:0007669"/>
    <property type="project" value="UniProtKB-ARBA"/>
</dbReference>
<name>A0A7I7RN81_MYCCF</name>
<dbReference type="PANTHER" id="PTHR48050">
    <property type="entry name" value="STEROL 3-BETA-GLUCOSYLTRANSFERASE"/>
    <property type="match status" value="1"/>
</dbReference>
<accession>A0A7I7RN81</accession>
<dbReference type="InterPro" id="IPR010610">
    <property type="entry name" value="EryCIII-like_C"/>
</dbReference>
<dbReference type="SUPFAM" id="SSF53756">
    <property type="entry name" value="UDP-Glycosyltransferase/glycogen phosphorylase"/>
    <property type="match status" value="1"/>
</dbReference>
<dbReference type="CDD" id="cd03784">
    <property type="entry name" value="GT1_Gtf-like"/>
    <property type="match status" value="1"/>
</dbReference>
<keyword evidence="3" id="KW-1185">Reference proteome</keyword>
<proteinExistence type="predicted"/>
<feature type="domain" description="Erythromycin biosynthesis protein CIII-like C-terminal" evidence="1">
    <location>
        <begin position="270"/>
        <end position="368"/>
    </location>
</feature>
<dbReference type="GO" id="GO:0008194">
    <property type="term" value="F:UDP-glycosyltransferase activity"/>
    <property type="evidence" value="ECO:0007669"/>
    <property type="project" value="InterPro"/>
</dbReference>
<reference evidence="2 3" key="1">
    <citation type="journal article" date="2019" name="Emerg. Microbes Infect.">
        <title>Comprehensive subspecies identification of 175 nontuberculous mycobacteria species based on 7547 genomic profiles.</title>
        <authorList>
            <person name="Matsumoto Y."/>
            <person name="Kinjo T."/>
            <person name="Motooka D."/>
            <person name="Nabeya D."/>
            <person name="Jung N."/>
            <person name="Uechi K."/>
            <person name="Horii T."/>
            <person name="Iida T."/>
            <person name="Fujita J."/>
            <person name="Nakamura S."/>
        </authorList>
    </citation>
    <scope>NUCLEOTIDE SEQUENCE [LARGE SCALE GENOMIC DNA]</scope>
    <source>
        <strain evidence="2 3">JCM 18439</strain>
    </source>
</reference>
<dbReference type="Gene3D" id="3.40.50.2000">
    <property type="entry name" value="Glycogen Phosphorylase B"/>
    <property type="match status" value="2"/>
</dbReference>
<dbReference type="PANTHER" id="PTHR48050:SF13">
    <property type="entry name" value="STEROL 3-BETA-GLUCOSYLTRANSFERASE UGT80A2"/>
    <property type="match status" value="1"/>
</dbReference>
<dbReference type="FunFam" id="3.40.50.2000:FF:000009">
    <property type="entry name" value="Sterol 3-beta-glucosyltransferase UGT80A2"/>
    <property type="match status" value="1"/>
</dbReference>
<sequence length="383" mass="40771">MAALAARLREFGAEVRLCAPPDFGELAARAGVPLIPLGRPIREFLHGDKPATPADAPQTAANLIDMQFDTVAAAAEGCDAVVASGLMPAGVRSIAEHLGIRYVCAMFHPGSIPSPHQTPLRRPGKPFPDGETDSRVLWDIDAERVDALYRDPLNRHRAARGLPPIRNVRDHVFTHKPWLACDPTLAPWPGSPYFEVIQTGAWILPDPRPLPDDLAAFLDSGAPPVYVGMGSVRAPADIAGVTMEAARALGYRVIVNRSWAGLTPPDASDDCFTVDEVNHQALFPRVGAVVHHGGAGTTTTAAAAGAPQVVVPQYADQPYWAQRVRVLGIGVAHDGPAPTRDTMTAALRTALSPQARARATAVAHQVRTDGATVAAKRLLDRRP</sequence>
<dbReference type="Pfam" id="PF06722">
    <property type="entry name" value="EryCIII-like_C"/>
    <property type="match status" value="1"/>
</dbReference>
<gene>
    <name evidence="2" type="ORF">MCEL_38310</name>
</gene>
<dbReference type="InterPro" id="IPR002213">
    <property type="entry name" value="UDP_glucos_trans"/>
</dbReference>
<dbReference type="GO" id="GO:0017000">
    <property type="term" value="P:antibiotic biosynthetic process"/>
    <property type="evidence" value="ECO:0007669"/>
    <property type="project" value="UniProtKB-ARBA"/>
</dbReference>
<dbReference type="InterPro" id="IPR050426">
    <property type="entry name" value="Glycosyltransferase_28"/>
</dbReference>
<dbReference type="Proteomes" id="UP000466431">
    <property type="component" value="Chromosome"/>
</dbReference>
<dbReference type="KEGG" id="mcee:MCEL_38310"/>
<evidence type="ECO:0000259" key="1">
    <source>
        <dbReference type="Pfam" id="PF06722"/>
    </source>
</evidence>
<keyword evidence="2" id="KW-0808">Transferase</keyword>
<evidence type="ECO:0000313" key="2">
    <source>
        <dbReference type="EMBL" id="BBY45536.1"/>
    </source>
</evidence>
<organism evidence="2 3">
    <name type="scientific">Mycolicibacterium celeriflavum</name>
    <name type="common">Mycobacterium celeriflavum</name>
    <dbReference type="NCBI Taxonomy" id="1249101"/>
    <lineage>
        <taxon>Bacteria</taxon>
        <taxon>Bacillati</taxon>
        <taxon>Actinomycetota</taxon>
        <taxon>Actinomycetes</taxon>
        <taxon>Mycobacteriales</taxon>
        <taxon>Mycobacteriaceae</taxon>
        <taxon>Mycolicibacterium</taxon>
    </lineage>
</organism>
<dbReference type="EMBL" id="AP022591">
    <property type="protein sequence ID" value="BBY45536.1"/>
    <property type="molecule type" value="Genomic_DNA"/>
</dbReference>
<evidence type="ECO:0000313" key="3">
    <source>
        <dbReference type="Proteomes" id="UP000466431"/>
    </source>
</evidence>